<comment type="similarity">
    <text evidence="2 6">Belongs to the clathrin light chain family.</text>
</comment>
<feature type="compositionally biased region" description="Low complexity" evidence="8">
    <location>
        <begin position="198"/>
        <end position="209"/>
    </location>
</feature>
<evidence type="ECO:0000256" key="6">
    <source>
        <dbReference type="RuleBase" id="RU363137"/>
    </source>
</evidence>
<evidence type="ECO:0000256" key="1">
    <source>
        <dbReference type="ARBA" id="ARBA00004180"/>
    </source>
</evidence>
<evidence type="ECO:0000256" key="4">
    <source>
        <dbReference type="ARBA" id="ARBA00023176"/>
    </source>
</evidence>
<dbReference type="GO" id="GO:0005198">
    <property type="term" value="F:structural molecule activity"/>
    <property type="evidence" value="ECO:0007669"/>
    <property type="project" value="InterPro"/>
</dbReference>
<reference evidence="9" key="1">
    <citation type="submission" date="2022-07" db="EMBL/GenBank/DDBJ databases">
        <title>Phylogenomic reconstructions and comparative analyses of Kickxellomycotina fungi.</title>
        <authorList>
            <person name="Reynolds N.K."/>
            <person name="Stajich J.E."/>
            <person name="Barry K."/>
            <person name="Grigoriev I.V."/>
            <person name="Crous P."/>
            <person name="Smith M.E."/>
        </authorList>
    </citation>
    <scope>NUCLEOTIDE SEQUENCE</scope>
    <source>
        <strain evidence="9">NBRC 105413</strain>
    </source>
</reference>
<feature type="region of interest" description="Disordered" evidence="8">
    <location>
        <begin position="69"/>
        <end position="97"/>
    </location>
</feature>
<gene>
    <name evidence="9" type="primary">clc1</name>
    <name evidence="9" type="ORF">LPJ64_001617</name>
</gene>
<feature type="coiled-coil region" evidence="7">
    <location>
        <begin position="112"/>
        <end position="153"/>
    </location>
</feature>
<evidence type="ECO:0000256" key="3">
    <source>
        <dbReference type="ARBA" id="ARBA00023136"/>
    </source>
</evidence>
<dbReference type="GO" id="GO:0030130">
    <property type="term" value="C:clathrin coat of trans-Golgi network vesicle"/>
    <property type="evidence" value="ECO:0007669"/>
    <property type="project" value="InterPro"/>
</dbReference>
<comment type="subcellular location">
    <subcellularLocation>
        <location evidence="1 6">Cytoplasmic vesicle membrane</location>
        <topology evidence="1 6">Peripheral membrane protein</topology>
        <orientation evidence="1 6">Cytoplasmic side</orientation>
    </subcellularLocation>
    <subcellularLocation>
        <location evidence="6">Membrane</location>
        <location evidence="6">Coated pit</location>
        <topology evidence="6">Peripheral membrane protein</topology>
        <orientation evidence="6">Cytoplasmic side</orientation>
    </subcellularLocation>
    <text evidence="6">Cytoplasmic face of coated pits and vesicles.</text>
</comment>
<protein>
    <recommendedName>
        <fullName evidence="6">Clathrin light chain</fullName>
    </recommendedName>
</protein>
<proteinExistence type="inferred from homology"/>
<dbReference type="GO" id="GO:0030132">
    <property type="term" value="C:clathrin coat of coated pit"/>
    <property type="evidence" value="ECO:0007669"/>
    <property type="project" value="InterPro"/>
</dbReference>
<dbReference type="Proteomes" id="UP001145021">
    <property type="component" value="Unassembled WGS sequence"/>
</dbReference>
<feature type="region of interest" description="Disordered" evidence="8">
    <location>
        <begin position="172"/>
        <end position="243"/>
    </location>
</feature>
<keyword evidence="7" id="KW-0175">Coiled coil</keyword>
<dbReference type="GO" id="GO:0006886">
    <property type="term" value="P:intracellular protein transport"/>
    <property type="evidence" value="ECO:0007669"/>
    <property type="project" value="InterPro"/>
</dbReference>
<dbReference type="Pfam" id="PF01086">
    <property type="entry name" value="Clathrin_lg_ch"/>
    <property type="match status" value="2"/>
</dbReference>
<evidence type="ECO:0000256" key="5">
    <source>
        <dbReference type="ARBA" id="ARBA00023329"/>
    </source>
</evidence>
<keyword evidence="3 6" id="KW-0472">Membrane</keyword>
<dbReference type="AlphaFoldDB" id="A0A9W8CJT6"/>
<comment type="function">
    <text evidence="6">Clathrin is the major protein of the polyhedral coat of coated pits and vesicles.</text>
</comment>
<evidence type="ECO:0000256" key="2">
    <source>
        <dbReference type="ARBA" id="ARBA00005263"/>
    </source>
</evidence>
<keyword evidence="5 6" id="KW-0968">Cytoplasmic vesicle</keyword>
<evidence type="ECO:0000256" key="7">
    <source>
        <dbReference type="SAM" id="Coils"/>
    </source>
</evidence>
<dbReference type="GO" id="GO:0016192">
    <property type="term" value="P:vesicle-mediated transport"/>
    <property type="evidence" value="ECO:0007669"/>
    <property type="project" value="InterPro"/>
</dbReference>
<evidence type="ECO:0000313" key="10">
    <source>
        <dbReference type="Proteomes" id="UP001145021"/>
    </source>
</evidence>
<keyword evidence="4 6" id="KW-0168">Coated pit</keyword>
<name>A0A9W8CJT6_9FUNG</name>
<sequence>MSDDNYDPLSEFLAAERQALGAEAEQFQQSSAAPADAMDVDTSMFVPPEEPSMALEDTPVAPVISHRMPMDEQEPSSQLSTMKIASPGPSEFQKEWQNKNQGLIEERDRQSLARHEEVVNEAKEAVDKFYAEYNEKRERAVKENRNNQEIEVQSVSKGNLWERVWKQIDLATRAGAAQESRKSTSPAAAAGNSSPFAQRSSQPQQLQQQVVTRDTSRMRELLQDLKRDDNAPGVKPRKVQSTA</sequence>
<dbReference type="InterPro" id="IPR000996">
    <property type="entry name" value="Clathrin_L-chain"/>
</dbReference>
<dbReference type="EMBL" id="JANBOH010000044">
    <property type="protein sequence ID" value="KAJ1646943.1"/>
    <property type="molecule type" value="Genomic_DNA"/>
</dbReference>
<evidence type="ECO:0000313" key="9">
    <source>
        <dbReference type="EMBL" id="KAJ1646943.1"/>
    </source>
</evidence>
<feature type="compositionally biased region" description="Polar residues" evidence="8">
    <location>
        <begin position="183"/>
        <end position="197"/>
    </location>
</feature>
<keyword evidence="10" id="KW-1185">Reference proteome</keyword>
<accession>A0A9W8CJT6</accession>
<organism evidence="9 10">
    <name type="scientific">Coemansia asiatica</name>
    <dbReference type="NCBI Taxonomy" id="1052880"/>
    <lineage>
        <taxon>Eukaryota</taxon>
        <taxon>Fungi</taxon>
        <taxon>Fungi incertae sedis</taxon>
        <taxon>Zoopagomycota</taxon>
        <taxon>Kickxellomycotina</taxon>
        <taxon>Kickxellomycetes</taxon>
        <taxon>Kickxellales</taxon>
        <taxon>Kickxellaceae</taxon>
        <taxon>Coemansia</taxon>
    </lineage>
</organism>
<evidence type="ECO:0000256" key="8">
    <source>
        <dbReference type="SAM" id="MobiDB-lite"/>
    </source>
</evidence>
<comment type="caution">
    <text evidence="9">The sequence shown here is derived from an EMBL/GenBank/DDBJ whole genome shotgun (WGS) entry which is preliminary data.</text>
</comment>
<feature type="compositionally biased region" description="Basic and acidic residues" evidence="8">
    <location>
        <begin position="214"/>
        <end position="230"/>
    </location>
</feature>